<organism evidence="1 2">
    <name type="scientific">Senna tora</name>
    <dbReference type="NCBI Taxonomy" id="362788"/>
    <lineage>
        <taxon>Eukaryota</taxon>
        <taxon>Viridiplantae</taxon>
        <taxon>Streptophyta</taxon>
        <taxon>Embryophyta</taxon>
        <taxon>Tracheophyta</taxon>
        <taxon>Spermatophyta</taxon>
        <taxon>Magnoliopsida</taxon>
        <taxon>eudicotyledons</taxon>
        <taxon>Gunneridae</taxon>
        <taxon>Pentapetalae</taxon>
        <taxon>rosids</taxon>
        <taxon>fabids</taxon>
        <taxon>Fabales</taxon>
        <taxon>Fabaceae</taxon>
        <taxon>Caesalpinioideae</taxon>
        <taxon>Cassia clade</taxon>
        <taxon>Senna</taxon>
    </lineage>
</organism>
<sequence length="123" mass="13736">MEECLGLRIAQRAQRINIKTPLGKFDSNRKMRERHRDVAAIGFPFSKGLIAISNRVFYLSANLPKSYLVPTREAFSSMLELAHRIPQEIGPTGIPPNILNDIPTLIMLSPHLLKPEGALAFTS</sequence>
<evidence type="ECO:0000313" key="1">
    <source>
        <dbReference type="EMBL" id="KAF7807035.1"/>
    </source>
</evidence>
<dbReference type="AlphaFoldDB" id="A0A834W2L8"/>
<reference evidence="1" key="1">
    <citation type="submission" date="2020-09" db="EMBL/GenBank/DDBJ databases">
        <title>Genome-Enabled Discovery of Anthraquinone Biosynthesis in Senna tora.</title>
        <authorList>
            <person name="Kang S.-H."/>
            <person name="Pandey R.P."/>
            <person name="Lee C.-M."/>
            <person name="Sim J.-S."/>
            <person name="Jeong J.-T."/>
            <person name="Choi B.-S."/>
            <person name="Jung M."/>
            <person name="Ginzburg D."/>
            <person name="Zhao K."/>
            <person name="Won S.Y."/>
            <person name="Oh T.-J."/>
            <person name="Yu Y."/>
            <person name="Kim N.-H."/>
            <person name="Lee O.R."/>
            <person name="Lee T.-H."/>
            <person name="Bashyal P."/>
            <person name="Kim T.-S."/>
            <person name="Lee W.-H."/>
            <person name="Kawkins C."/>
            <person name="Kim C.-K."/>
            <person name="Kim J.S."/>
            <person name="Ahn B.O."/>
            <person name="Rhee S.Y."/>
            <person name="Sohng J.K."/>
        </authorList>
    </citation>
    <scope>NUCLEOTIDE SEQUENCE</scope>
    <source>
        <tissue evidence="1">Leaf</tissue>
    </source>
</reference>
<accession>A0A834W2L8</accession>
<name>A0A834W2L8_9FABA</name>
<dbReference type="EMBL" id="JAAIUW010000012">
    <property type="protein sequence ID" value="KAF7807035.1"/>
    <property type="molecule type" value="Genomic_DNA"/>
</dbReference>
<protein>
    <submittedName>
        <fullName evidence="1">Uncharacterized protein</fullName>
    </submittedName>
</protein>
<keyword evidence="2" id="KW-1185">Reference proteome</keyword>
<gene>
    <name evidence="1" type="ORF">G2W53_039196</name>
</gene>
<evidence type="ECO:0000313" key="2">
    <source>
        <dbReference type="Proteomes" id="UP000634136"/>
    </source>
</evidence>
<comment type="caution">
    <text evidence="1">The sequence shown here is derived from an EMBL/GenBank/DDBJ whole genome shotgun (WGS) entry which is preliminary data.</text>
</comment>
<proteinExistence type="predicted"/>
<dbReference type="Proteomes" id="UP000634136">
    <property type="component" value="Unassembled WGS sequence"/>
</dbReference>